<reference evidence="3 4" key="1">
    <citation type="journal article" date="2024" name="G3 (Bethesda)">
        <title>Genome assembly of Hibiscus sabdariffa L. provides insights into metabolisms of medicinal natural products.</title>
        <authorList>
            <person name="Kim T."/>
        </authorList>
    </citation>
    <scope>NUCLEOTIDE SEQUENCE [LARGE SCALE GENOMIC DNA]</scope>
    <source>
        <strain evidence="3">TK-2024</strain>
        <tissue evidence="3">Old leaves</tissue>
    </source>
</reference>
<evidence type="ECO:0000256" key="1">
    <source>
        <dbReference type="SAM" id="MobiDB-lite"/>
    </source>
</evidence>
<accession>A0ABR2CWG0</accession>
<evidence type="ECO:0000313" key="3">
    <source>
        <dbReference type="EMBL" id="KAK8524689.1"/>
    </source>
</evidence>
<keyword evidence="2" id="KW-0812">Transmembrane</keyword>
<name>A0ABR2CWG0_9ROSI</name>
<feature type="compositionally biased region" description="Low complexity" evidence="1">
    <location>
        <begin position="45"/>
        <end position="57"/>
    </location>
</feature>
<dbReference type="EMBL" id="JBBPBM010000041">
    <property type="protein sequence ID" value="KAK8524689.1"/>
    <property type="molecule type" value="Genomic_DNA"/>
</dbReference>
<feature type="transmembrane region" description="Helical" evidence="2">
    <location>
        <begin position="6"/>
        <end position="25"/>
    </location>
</feature>
<sequence length="73" mass="7816">MGMVTVISLPLIFFCILLGSGCFFFKRAKGRQDFRTNPQVYGVLTPPSGAATTSSPSLQHAKPDTGVTPNVQD</sequence>
<evidence type="ECO:0000256" key="2">
    <source>
        <dbReference type="SAM" id="Phobius"/>
    </source>
</evidence>
<feature type="region of interest" description="Disordered" evidence="1">
    <location>
        <begin position="45"/>
        <end position="73"/>
    </location>
</feature>
<proteinExistence type="predicted"/>
<dbReference type="Proteomes" id="UP001472677">
    <property type="component" value="Unassembled WGS sequence"/>
</dbReference>
<keyword evidence="2" id="KW-0472">Membrane</keyword>
<comment type="caution">
    <text evidence="3">The sequence shown here is derived from an EMBL/GenBank/DDBJ whole genome shotgun (WGS) entry which is preliminary data.</text>
</comment>
<organism evidence="3 4">
    <name type="scientific">Hibiscus sabdariffa</name>
    <name type="common">roselle</name>
    <dbReference type="NCBI Taxonomy" id="183260"/>
    <lineage>
        <taxon>Eukaryota</taxon>
        <taxon>Viridiplantae</taxon>
        <taxon>Streptophyta</taxon>
        <taxon>Embryophyta</taxon>
        <taxon>Tracheophyta</taxon>
        <taxon>Spermatophyta</taxon>
        <taxon>Magnoliopsida</taxon>
        <taxon>eudicotyledons</taxon>
        <taxon>Gunneridae</taxon>
        <taxon>Pentapetalae</taxon>
        <taxon>rosids</taxon>
        <taxon>malvids</taxon>
        <taxon>Malvales</taxon>
        <taxon>Malvaceae</taxon>
        <taxon>Malvoideae</taxon>
        <taxon>Hibiscus</taxon>
    </lineage>
</organism>
<gene>
    <name evidence="3" type="ORF">V6N12_029547</name>
</gene>
<keyword evidence="4" id="KW-1185">Reference proteome</keyword>
<evidence type="ECO:0000313" key="4">
    <source>
        <dbReference type="Proteomes" id="UP001472677"/>
    </source>
</evidence>
<protein>
    <submittedName>
        <fullName evidence="3">Uncharacterized protein</fullName>
    </submittedName>
</protein>
<keyword evidence="2" id="KW-1133">Transmembrane helix</keyword>